<keyword evidence="1" id="KW-0597">Phosphoprotein</keyword>
<dbReference type="EMBL" id="PDVP01000004">
    <property type="protein sequence ID" value="PHP67400.1"/>
    <property type="molecule type" value="Genomic_DNA"/>
</dbReference>
<evidence type="ECO:0000313" key="3">
    <source>
        <dbReference type="EMBL" id="PHP67400.1"/>
    </source>
</evidence>
<reference evidence="3 4" key="1">
    <citation type="submission" date="2017-10" db="EMBL/GenBank/DDBJ databases">
        <title>Sedimentibacterium mangrovi gen. nov., sp. nov., a novel member of family Phyllobacteriacea isolated from mangrove sediment.</title>
        <authorList>
            <person name="Liao H."/>
            <person name="Tian Y."/>
        </authorList>
    </citation>
    <scope>NUCLEOTIDE SEQUENCE [LARGE SCALE GENOMIC DNA]</scope>
    <source>
        <strain evidence="3 4">X9-2-2</strain>
    </source>
</reference>
<gene>
    <name evidence="3" type="ORF">CSC94_10215</name>
</gene>
<dbReference type="SUPFAM" id="SSF52172">
    <property type="entry name" value="CheY-like"/>
    <property type="match status" value="1"/>
</dbReference>
<dbReference type="RefSeq" id="WP_099306227.1">
    <property type="nucleotide sequence ID" value="NZ_PDVP01000004.1"/>
</dbReference>
<evidence type="ECO:0000259" key="2">
    <source>
        <dbReference type="PROSITE" id="PS50110"/>
    </source>
</evidence>
<sequence>MLVEDEMLIAMDLQFTLEEAGYQVEGPFASLDTAMKADLASVDIAILDVQLQAETVFPLADRLAGNKIPFIFHSGHFDKYEAMDRYPHCGLIAKPSTPNEIIRTIERRLEPSE</sequence>
<dbReference type="OrthoDB" id="582170at2"/>
<evidence type="ECO:0000256" key="1">
    <source>
        <dbReference type="PROSITE-ProRule" id="PRU00169"/>
    </source>
</evidence>
<dbReference type="GO" id="GO:0000160">
    <property type="term" value="P:phosphorelay signal transduction system"/>
    <property type="evidence" value="ECO:0007669"/>
    <property type="project" value="InterPro"/>
</dbReference>
<dbReference type="Gene3D" id="3.40.50.2300">
    <property type="match status" value="1"/>
</dbReference>
<accession>A0A2G1QPL5</accession>
<feature type="domain" description="Response regulatory" evidence="2">
    <location>
        <begin position="1"/>
        <end position="109"/>
    </location>
</feature>
<dbReference type="AlphaFoldDB" id="A0A2G1QPL5"/>
<keyword evidence="4" id="KW-1185">Reference proteome</keyword>
<dbReference type="PROSITE" id="PS50110">
    <property type="entry name" value="RESPONSE_REGULATORY"/>
    <property type="match status" value="1"/>
</dbReference>
<organism evidence="3 4">
    <name type="scientific">Zhengella mangrovi</name>
    <dbReference type="NCBI Taxonomy" id="1982044"/>
    <lineage>
        <taxon>Bacteria</taxon>
        <taxon>Pseudomonadati</taxon>
        <taxon>Pseudomonadota</taxon>
        <taxon>Alphaproteobacteria</taxon>
        <taxon>Hyphomicrobiales</taxon>
        <taxon>Notoacmeibacteraceae</taxon>
        <taxon>Zhengella</taxon>
    </lineage>
</organism>
<proteinExistence type="predicted"/>
<dbReference type="InterPro" id="IPR011006">
    <property type="entry name" value="CheY-like_superfamily"/>
</dbReference>
<protein>
    <recommendedName>
        <fullName evidence="2">Response regulatory domain-containing protein</fullName>
    </recommendedName>
</protein>
<feature type="modified residue" description="4-aspartylphosphate" evidence="1">
    <location>
        <position position="48"/>
    </location>
</feature>
<dbReference type="Proteomes" id="UP000221168">
    <property type="component" value="Unassembled WGS sequence"/>
</dbReference>
<name>A0A2G1QPL5_9HYPH</name>
<comment type="caution">
    <text evidence="3">The sequence shown here is derived from an EMBL/GenBank/DDBJ whole genome shotgun (WGS) entry which is preliminary data.</text>
</comment>
<dbReference type="InterPro" id="IPR001789">
    <property type="entry name" value="Sig_transdc_resp-reg_receiver"/>
</dbReference>
<evidence type="ECO:0000313" key="4">
    <source>
        <dbReference type="Proteomes" id="UP000221168"/>
    </source>
</evidence>